<evidence type="ECO:0000313" key="2">
    <source>
        <dbReference type="Proteomes" id="UP001234178"/>
    </source>
</evidence>
<evidence type="ECO:0000313" key="1">
    <source>
        <dbReference type="EMBL" id="KAK4017205.1"/>
    </source>
</evidence>
<accession>A0ABQ9ZWB1</accession>
<gene>
    <name evidence="1" type="ORF">OUZ56_032154</name>
</gene>
<dbReference type="EMBL" id="JAOYFB010000005">
    <property type="protein sequence ID" value="KAK4017205.1"/>
    <property type="molecule type" value="Genomic_DNA"/>
</dbReference>
<comment type="caution">
    <text evidence="1">The sequence shown here is derived from an EMBL/GenBank/DDBJ whole genome shotgun (WGS) entry which is preliminary data.</text>
</comment>
<dbReference type="Proteomes" id="UP001234178">
    <property type="component" value="Unassembled WGS sequence"/>
</dbReference>
<protein>
    <submittedName>
        <fullName evidence="1">Uncharacterized protein</fullName>
    </submittedName>
</protein>
<sequence length="102" mass="11619">MECRLSHNEEHTFCEREHQLTSKFAIPPVKHTLQRANVPFITPDGATDKVTGSDMTEKLGQQTLRFPCEFRLHDDQITTIESDEKYHVPSSLGTLALIPVTR</sequence>
<keyword evidence="2" id="KW-1185">Reference proteome</keyword>
<reference evidence="1 2" key="1">
    <citation type="journal article" date="2023" name="Nucleic Acids Res.">
        <title>The hologenome of Daphnia magna reveals possible DNA methylation and microbiome-mediated evolution of the host genome.</title>
        <authorList>
            <person name="Chaturvedi A."/>
            <person name="Li X."/>
            <person name="Dhandapani V."/>
            <person name="Marshall H."/>
            <person name="Kissane S."/>
            <person name="Cuenca-Cambronero M."/>
            <person name="Asole G."/>
            <person name="Calvet F."/>
            <person name="Ruiz-Romero M."/>
            <person name="Marangio P."/>
            <person name="Guigo R."/>
            <person name="Rago D."/>
            <person name="Mirbahai L."/>
            <person name="Eastwood N."/>
            <person name="Colbourne J.K."/>
            <person name="Zhou J."/>
            <person name="Mallon E."/>
            <person name="Orsini L."/>
        </authorList>
    </citation>
    <scope>NUCLEOTIDE SEQUENCE [LARGE SCALE GENOMIC DNA]</scope>
    <source>
        <strain evidence="1">LRV0_1</strain>
    </source>
</reference>
<name>A0ABQ9ZWB1_9CRUS</name>
<proteinExistence type="predicted"/>
<organism evidence="1 2">
    <name type="scientific">Daphnia magna</name>
    <dbReference type="NCBI Taxonomy" id="35525"/>
    <lineage>
        <taxon>Eukaryota</taxon>
        <taxon>Metazoa</taxon>
        <taxon>Ecdysozoa</taxon>
        <taxon>Arthropoda</taxon>
        <taxon>Crustacea</taxon>
        <taxon>Branchiopoda</taxon>
        <taxon>Diplostraca</taxon>
        <taxon>Cladocera</taxon>
        <taxon>Anomopoda</taxon>
        <taxon>Daphniidae</taxon>
        <taxon>Daphnia</taxon>
    </lineage>
</organism>